<keyword evidence="2" id="KW-1185">Reference proteome</keyword>
<proteinExistence type="predicted"/>
<dbReference type="Proteomes" id="UP000695000">
    <property type="component" value="Unplaced"/>
</dbReference>
<reference evidence="3" key="1">
    <citation type="submission" date="2025-08" db="UniProtKB">
        <authorList>
            <consortium name="RefSeq"/>
        </authorList>
    </citation>
    <scope>IDENTIFICATION</scope>
    <source>
        <tissue evidence="3">Whole Larva</tissue>
    </source>
</reference>
<gene>
    <name evidence="3" type="primary">LOC108569348</name>
</gene>
<feature type="compositionally biased region" description="Basic and acidic residues" evidence="1">
    <location>
        <begin position="38"/>
        <end position="53"/>
    </location>
</feature>
<name>A0ABM1NHQ6_NICVS</name>
<evidence type="ECO:0000256" key="1">
    <source>
        <dbReference type="SAM" id="MobiDB-lite"/>
    </source>
</evidence>
<evidence type="ECO:0000313" key="3">
    <source>
        <dbReference type="RefSeq" id="XP_017786356.1"/>
    </source>
</evidence>
<evidence type="ECO:0000313" key="2">
    <source>
        <dbReference type="Proteomes" id="UP000695000"/>
    </source>
</evidence>
<dbReference type="GeneID" id="108569348"/>
<protein>
    <submittedName>
        <fullName evidence="3">Uncharacterized protein LOC108569348</fullName>
    </submittedName>
</protein>
<feature type="region of interest" description="Disordered" evidence="1">
    <location>
        <begin position="93"/>
        <end position="114"/>
    </location>
</feature>
<organism evidence="2 3">
    <name type="scientific">Nicrophorus vespilloides</name>
    <name type="common">Boreal carrion beetle</name>
    <dbReference type="NCBI Taxonomy" id="110193"/>
    <lineage>
        <taxon>Eukaryota</taxon>
        <taxon>Metazoa</taxon>
        <taxon>Ecdysozoa</taxon>
        <taxon>Arthropoda</taxon>
        <taxon>Hexapoda</taxon>
        <taxon>Insecta</taxon>
        <taxon>Pterygota</taxon>
        <taxon>Neoptera</taxon>
        <taxon>Endopterygota</taxon>
        <taxon>Coleoptera</taxon>
        <taxon>Polyphaga</taxon>
        <taxon>Staphyliniformia</taxon>
        <taxon>Silphidae</taxon>
        <taxon>Nicrophorinae</taxon>
        <taxon>Nicrophorus</taxon>
    </lineage>
</organism>
<sequence>MCCKCCQNYLETIYWHCFEKHFCYDKSIAEYDVEENASPEKEPAKQRTQEEKNNQMFDNMAYYDNVAIIANRAIFCIEPPKAQEEIPVVTQQPAKRQKWWQNSPTSTPSPERPNKPIFIIHECDTSSSSANSTDSLATIREENLNTASLNIDNTLCVPVKMRKKSLHERRVSKSLTLNIDKIDMPIIRQSSFPKFYLDTPELNQVHDSSIIRSPIQALETPIQPNSEFKFDLRSVVQLEKERSMTQLAHTSSQKDNRFIHIKDKLKPLKILRNASSASLQSYMYRRNSHQ</sequence>
<feature type="region of interest" description="Disordered" evidence="1">
    <location>
        <begin position="34"/>
        <end position="53"/>
    </location>
</feature>
<dbReference type="RefSeq" id="XP_017786356.1">
    <property type="nucleotide sequence ID" value="XM_017930867.1"/>
</dbReference>
<feature type="compositionally biased region" description="Polar residues" evidence="1">
    <location>
        <begin position="93"/>
        <end position="109"/>
    </location>
</feature>
<accession>A0ABM1NHQ6</accession>